<evidence type="ECO:0000256" key="1">
    <source>
        <dbReference type="ARBA" id="ARBA00023015"/>
    </source>
</evidence>
<feature type="domain" description="HTH tetR-type" evidence="6">
    <location>
        <begin position="77"/>
        <end position="137"/>
    </location>
</feature>
<name>A0A558RBL5_9SPHN</name>
<dbReference type="GO" id="GO:0003700">
    <property type="term" value="F:DNA-binding transcription factor activity"/>
    <property type="evidence" value="ECO:0007669"/>
    <property type="project" value="TreeGrafter"/>
</dbReference>
<dbReference type="InterPro" id="IPR009057">
    <property type="entry name" value="Homeodomain-like_sf"/>
</dbReference>
<dbReference type="AlphaFoldDB" id="A0A558RBL5"/>
<dbReference type="PANTHER" id="PTHR30055:SF220">
    <property type="entry name" value="TETR-FAMILY REGULATORY PROTEIN"/>
    <property type="match status" value="1"/>
</dbReference>
<dbReference type="InterPro" id="IPR001647">
    <property type="entry name" value="HTH_TetR"/>
</dbReference>
<dbReference type="Pfam" id="PF13305">
    <property type="entry name" value="TetR_C_33"/>
    <property type="match status" value="1"/>
</dbReference>
<dbReference type="PANTHER" id="PTHR30055">
    <property type="entry name" value="HTH-TYPE TRANSCRIPTIONAL REGULATOR RUTR"/>
    <property type="match status" value="1"/>
</dbReference>
<dbReference type="SUPFAM" id="SSF48498">
    <property type="entry name" value="Tetracyclin repressor-like, C-terminal domain"/>
    <property type="match status" value="1"/>
</dbReference>
<dbReference type="InterPro" id="IPR050109">
    <property type="entry name" value="HTH-type_TetR-like_transc_reg"/>
</dbReference>
<organism evidence="7 8">
    <name type="scientific">Alterirhizorhabdus solaris</name>
    <dbReference type="NCBI Taxonomy" id="2529389"/>
    <lineage>
        <taxon>Bacteria</taxon>
        <taxon>Pseudomonadati</taxon>
        <taxon>Pseudomonadota</taxon>
        <taxon>Alphaproteobacteria</taxon>
        <taxon>Sphingomonadales</taxon>
        <taxon>Rhizorhabdaceae</taxon>
        <taxon>Alterirhizorhabdus</taxon>
    </lineage>
</organism>
<dbReference type="SUPFAM" id="SSF46689">
    <property type="entry name" value="Homeodomain-like"/>
    <property type="match status" value="1"/>
</dbReference>
<protein>
    <submittedName>
        <fullName evidence="7">TetR/AcrR family transcriptional regulator</fullName>
    </submittedName>
</protein>
<evidence type="ECO:0000313" key="7">
    <source>
        <dbReference type="EMBL" id="TVV76743.1"/>
    </source>
</evidence>
<dbReference type="Gene3D" id="1.10.357.10">
    <property type="entry name" value="Tetracycline Repressor, domain 2"/>
    <property type="match status" value="1"/>
</dbReference>
<keyword evidence="8" id="KW-1185">Reference proteome</keyword>
<evidence type="ECO:0000313" key="8">
    <source>
        <dbReference type="Proteomes" id="UP000318681"/>
    </source>
</evidence>
<proteinExistence type="predicted"/>
<dbReference type="InterPro" id="IPR036271">
    <property type="entry name" value="Tet_transcr_reg_TetR-rel_C_sf"/>
</dbReference>
<comment type="caution">
    <text evidence="7">The sequence shown here is derived from an EMBL/GenBank/DDBJ whole genome shotgun (WGS) entry which is preliminary data.</text>
</comment>
<dbReference type="OrthoDB" id="7056813at2"/>
<accession>A0A558RBL5</accession>
<dbReference type="Pfam" id="PF00440">
    <property type="entry name" value="TetR_N"/>
    <property type="match status" value="1"/>
</dbReference>
<evidence type="ECO:0000256" key="5">
    <source>
        <dbReference type="SAM" id="MobiDB-lite"/>
    </source>
</evidence>
<evidence type="ECO:0000256" key="3">
    <source>
        <dbReference type="ARBA" id="ARBA00023163"/>
    </source>
</evidence>
<evidence type="ECO:0000256" key="2">
    <source>
        <dbReference type="ARBA" id="ARBA00023125"/>
    </source>
</evidence>
<feature type="region of interest" description="Disordered" evidence="5">
    <location>
        <begin position="50"/>
        <end position="77"/>
    </location>
</feature>
<keyword evidence="2 4" id="KW-0238">DNA-binding</keyword>
<dbReference type="Proteomes" id="UP000318681">
    <property type="component" value="Unassembled WGS sequence"/>
</dbReference>
<evidence type="ECO:0000259" key="6">
    <source>
        <dbReference type="PROSITE" id="PS50977"/>
    </source>
</evidence>
<gene>
    <name evidence="7" type="ORF">FOY91_03295</name>
</gene>
<reference evidence="7 8" key="1">
    <citation type="submission" date="2019-07" db="EMBL/GenBank/DDBJ databases">
        <title>Sphingomonas solaris sp. nov., isolated from a solar panel from Boston, Massachusetts.</title>
        <authorList>
            <person name="Tanner K."/>
            <person name="Pascual J."/>
            <person name="Mancuso C."/>
            <person name="Pereto J."/>
            <person name="Khalil A."/>
            <person name="Vilanova C."/>
        </authorList>
    </citation>
    <scope>NUCLEOTIDE SEQUENCE [LARGE SCALE GENOMIC DNA]</scope>
    <source>
        <strain evidence="7 8">R4DWN</strain>
    </source>
</reference>
<sequence>MSSPGGRRAPHRIRRRIAEPSGHVKCAGPRALLRHRPRWRARLGHRAIRKNERPMTDMISPRPAAPPRQRNRRGEGGRLRDEIIAAAMRILDTAPASELSLRMIAREVGVAAPSVYSHFKDARALMAEIVRDCWAQLGGEMSEAAAQCTAGALATLKVQMAAYVRYAMERPSRYQLLFALQPLETEALRDLPGLIQPAYRNVSDSIERFAAEGHVLPTVDVVDATLLTLAMAHGRIALAHTAPHRAGNATAGVEQFVLDMLDRIFRV</sequence>
<evidence type="ECO:0000256" key="4">
    <source>
        <dbReference type="PROSITE-ProRule" id="PRU00335"/>
    </source>
</evidence>
<dbReference type="EMBL" id="VNIM01000007">
    <property type="protein sequence ID" value="TVV76743.1"/>
    <property type="molecule type" value="Genomic_DNA"/>
</dbReference>
<dbReference type="GO" id="GO:0000976">
    <property type="term" value="F:transcription cis-regulatory region binding"/>
    <property type="evidence" value="ECO:0007669"/>
    <property type="project" value="TreeGrafter"/>
</dbReference>
<dbReference type="PROSITE" id="PS50977">
    <property type="entry name" value="HTH_TETR_2"/>
    <property type="match status" value="1"/>
</dbReference>
<keyword evidence="3" id="KW-0804">Transcription</keyword>
<keyword evidence="1" id="KW-0805">Transcription regulation</keyword>
<dbReference type="InterPro" id="IPR025996">
    <property type="entry name" value="MT1864/Rv1816-like_C"/>
</dbReference>
<feature type="DNA-binding region" description="H-T-H motif" evidence="4">
    <location>
        <begin position="100"/>
        <end position="119"/>
    </location>
</feature>